<keyword evidence="2" id="KW-1185">Reference proteome</keyword>
<evidence type="ECO:0000313" key="2">
    <source>
        <dbReference type="Proteomes" id="UP000236731"/>
    </source>
</evidence>
<name>A0A1H6AGC3_9SPHI</name>
<dbReference type="AlphaFoldDB" id="A0A1H6AGC3"/>
<accession>A0A1H6AGC3</accession>
<evidence type="ECO:0000313" key="1">
    <source>
        <dbReference type="EMBL" id="SEG47204.1"/>
    </source>
</evidence>
<protein>
    <submittedName>
        <fullName evidence="1">Uncharacterized protein</fullName>
    </submittedName>
</protein>
<dbReference type="EMBL" id="FNUT01000008">
    <property type="protein sequence ID" value="SEG47204.1"/>
    <property type="molecule type" value="Genomic_DNA"/>
</dbReference>
<proteinExistence type="predicted"/>
<sequence>MLMVENSTNIQEVNYEGLISGISQDNNVEIKFEDKLKSCIQQLSRDPEDKTIENILNYSKALRKL</sequence>
<gene>
    <name evidence="1" type="ORF">SAMN05421877_108116</name>
</gene>
<organism evidence="1 2">
    <name type="scientific">Sphingobacterium lactis</name>
    <dbReference type="NCBI Taxonomy" id="797291"/>
    <lineage>
        <taxon>Bacteria</taxon>
        <taxon>Pseudomonadati</taxon>
        <taxon>Bacteroidota</taxon>
        <taxon>Sphingobacteriia</taxon>
        <taxon>Sphingobacteriales</taxon>
        <taxon>Sphingobacteriaceae</taxon>
        <taxon>Sphingobacterium</taxon>
    </lineage>
</organism>
<reference evidence="2" key="1">
    <citation type="submission" date="2016-10" db="EMBL/GenBank/DDBJ databases">
        <authorList>
            <person name="Varghese N."/>
            <person name="Submissions S."/>
        </authorList>
    </citation>
    <scope>NUCLEOTIDE SEQUENCE [LARGE SCALE GENOMIC DNA]</scope>
    <source>
        <strain evidence="2">DSM 22361</strain>
    </source>
</reference>
<dbReference type="Proteomes" id="UP000236731">
    <property type="component" value="Unassembled WGS sequence"/>
</dbReference>